<feature type="compositionally biased region" description="Basic and acidic residues" evidence="6">
    <location>
        <begin position="4834"/>
        <end position="4845"/>
    </location>
</feature>
<dbReference type="Gene3D" id="3.30.559.30">
    <property type="entry name" value="Nonribosomal peptide synthetase, condensation domain"/>
    <property type="match status" value="6"/>
</dbReference>
<dbReference type="FunFam" id="3.40.50.12780:FF:000024">
    <property type="entry name" value="Nonribosomal siderophore peptide synthase SidC"/>
    <property type="match status" value="2"/>
</dbReference>
<evidence type="ECO:0000313" key="8">
    <source>
        <dbReference type="EMBL" id="KAF2190905.1"/>
    </source>
</evidence>
<dbReference type="SMART" id="SM00823">
    <property type="entry name" value="PKS_PP"/>
    <property type="match status" value="5"/>
</dbReference>
<dbReference type="Pfam" id="PF00550">
    <property type="entry name" value="PP-binding"/>
    <property type="match status" value="6"/>
</dbReference>
<dbReference type="NCBIfam" id="NF003417">
    <property type="entry name" value="PRK04813.1"/>
    <property type="match status" value="4"/>
</dbReference>
<protein>
    <recommendedName>
        <fullName evidence="7">Carrier domain-containing protein</fullName>
    </recommendedName>
</protein>
<dbReference type="GO" id="GO:0005737">
    <property type="term" value="C:cytoplasm"/>
    <property type="evidence" value="ECO:0007669"/>
    <property type="project" value="TreeGrafter"/>
</dbReference>
<feature type="region of interest" description="Disordered" evidence="6">
    <location>
        <begin position="4834"/>
        <end position="4853"/>
    </location>
</feature>
<dbReference type="InterPro" id="IPR006162">
    <property type="entry name" value="Ppantetheine_attach_site"/>
</dbReference>
<dbReference type="InterPro" id="IPR025110">
    <property type="entry name" value="AMP-bd_C"/>
</dbReference>
<dbReference type="FunFam" id="3.40.50.980:FF:000001">
    <property type="entry name" value="Non-ribosomal peptide synthetase"/>
    <property type="match status" value="2"/>
</dbReference>
<dbReference type="Proteomes" id="UP000800200">
    <property type="component" value="Unassembled WGS sequence"/>
</dbReference>
<dbReference type="SUPFAM" id="SSF56801">
    <property type="entry name" value="Acetyl-CoA synthetase-like"/>
    <property type="match status" value="4"/>
</dbReference>
<comment type="similarity">
    <text evidence="5">Belongs to the NRP synthetase family.</text>
</comment>
<dbReference type="InterPro" id="IPR020845">
    <property type="entry name" value="AMP-binding_CS"/>
</dbReference>
<evidence type="ECO:0000256" key="1">
    <source>
        <dbReference type="ARBA" id="ARBA00004924"/>
    </source>
</evidence>
<dbReference type="OrthoDB" id="416786at2759"/>
<dbReference type="Gene3D" id="3.40.50.12780">
    <property type="entry name" value="N-terminal domain of ligase-like"/>
    <property type="match status" value="4"/>
</dbReference>
<dbReference type="GO" id="GO:0010106">
    <property type="term" value="P:cellular response to iron ion starvation"/>
    <property type="evidence" value="ECO:0007669"/>
    <property type="project" value="UniProtKB-ARBA"/>
</dbReference>
<dbReference type="GO" id="GO:0031177">
    <property type="term" value="F:phosphopantetheine binding"/>
    <property type="evidence" value="ECO:0007669"/>
    <property type="project" value="InterPro"/>
</dbReference>
<feature type="domain" description="Carrier" evidence="7">
    <location>
        <begin position="4850"/>
        <end position="4926"/>
    </location>
</feature>
<feature type="domain" description="Carrier" evidence="7">
    <location>
        <begin position="3736"/>
        <end position="3812"/>
    </location>
</feature>
<dbReference type="FunFam" id="3.30.300.30:FF:000033">
    <property type="entry name" value="Nonribosomal siderophore peptide synthase SidC"/>
    <property type="match status" value="1"/>
</dbReference>
<dbReference type="CDD" id="cd05918">
    <property type="entry name" value="A_NRPS_SidN3_like"/>
    <property type="match status" value="3"/>
</dbReference>
<feature type="domain" description="Carrier" evidence="7">
    <location>
        <begin position="1598"/>
        <end position="1675"/>
    </location>
</feature>
<evidence type="ECO:0000256" key="5">
    <source>
        <dbReference type="ARBA" id="ARBA00029454"/>
    </source>
</evidence>
<gene>
    <name evidence="8" type="ORF">K469DRAFT_358955</name>
</gene>
<dbReference type="PROSITE" id="PS00455">
    <property type="entry name" value="AMP_BINDING"/>
    <property type="match status" value="1"/>
</dbReference>
<dbReference type="GO" id="GO:0043041">
    <property type="term" value="P:amino acid activation for nonribosomal peptide biosynthetic process"/>
    <property type="evidence" value="ECO:0007669"/>
    <property type="project" value="TreeGrafter"/>
</dbReference>
<dbReference type="InterPro" id="IPR023213">
    <property type="entry name" value="CAT-like_dom_sf"/>
</dbReference>
<feature type="domain" description="Carrier" evidence="7">
    <location>
        <begin position="2655"/>
        <end position="2731"/>
    </location>
</feature>
<dbReference type="PANTHER" id="PTHR45527">
    <property type="entry name" value="NONRIBOSOMAL PEPTIDE SYNTHETASE"/>
    <property type="match status" value="1"/>
</dbReference>
<dbReference type="NCBIfam" id="TIGR01733">
    <property type="entry name" value="AA-adenyl-dom"/>
    <property type="match status" value="3"/>
</dbReference>
<feature type="compositionally biased region" description="Low complexity" evidence="6">
    <location>
        <begin position="1672"/>
        <end position="1685"/>
    </location>
</feature>
<dbReference type="CDD" id="cd19542">
    <property type="entry name" value="CT_NRPS-like"/>
    <property type="match status" value="1"/>
</dbReference>
<dbReference type="Gene3D" id="3.30.300.30">
    <property type="match status" value="4"/>
</dbReference>
<keyword evidence="9" id="KW-1185">Reference proteome</keyword>
<dbReference type="EMBL" id="ML994617">
    <property type="protein sequence ID" value="KAF2190905.1"/>
    <property type="molecule type" value="Genomic_DNA"/>
</dbReference>
<dbReference type="InterPro" id="IPR020806">
    <property type="entry name" value="PKS_PP-bd"/>
</dbReference>
<dbReference type="FunFam" id="3.30.300.30:FF:000015">
    <property type="entry name" value="Nonribosomal peptide synthase SidD"/>
    <property type="match status" value="2"/>
</dbReference>
<organism evidence="8 9">
    <name type="scientific">Zopfia rhizophila CBS 207.26</name>
    <dbReference type="NCBI Taxonomy" id="1314779"/>
    <lineage>
        <taxon>Eukaryota</taxon>
        <taxon>Fungi</taxon>
        <taxon>Dikarya</taxon>
        <taxon>Ascomycota</taxon>
        <taxon>Pezizomycotina</taxon>
        <taxon>Dothideomycetes</taxon>
        <taxon>Dothideomycetes incertae sedis</taxon>
        <taxon>Zopfiaceae</taxon>
        <taxon>Zopfia</taxon>
    </lineage>
</organism>
<dbReference type="SUPFAM" id="SSF52777">
    <property type="entry name" value="CoA-dependent acyltransferases"/>
    <property type="match status" value="12"/>
</dbReference>
<sequence>MVPDSTLGLSILNRHPSLIEGPGLLHELVRKSSNTTEYAVDFLEDGSKRRSFSYQALHTLSDGLARRICHVFAGLRHASAVVPVLLPQSPELYITLLAILKAGKAFCPLSLDTPEERLKFILKDVSAGLLITTSDLKEGIPAELSVHLLLVDHELAEHEGHPHAEERRIESGNLAYVLYTSGSTGLPKAVSVSHRAVTQSLLAHDRYIPDFSRFLQFAAPTFDVSIFEIFFPLFRGQTLVGCSRTHMLNNLPETINTMGVDATELTPTVVSNLLRGRESVPGLKLLLTIGEMLTQYIVDEFGGNSSKKSILWGMYGPTEAAIHCTLQPSFQCHSPVGNIGIPLDTVSAFVAAPASNNTPPTNITLLPINEVGELVVGGPQVAEEYLNRPELTAGAFIQHPDFGYLYRTGDKVRVLPNGTLECYGRIVSGQVKLRGQRVELGEVEQVIAKVRGCYSVVATIIEDNLVAFCVTDSRDISKETIMDMCKRWMPSYMVPRDVVFVPQMPQLGSGKIDKKGLEAQYLRERQASKTFTPYLSDAPGRSILGILQDTLGRDIDLNTALASAGLDSLLSIRIASLLREKGYTLGAIDVLSAATFEELLSLCKTSQEISTIELSPGRFDSLKELAFKNPDLASRRSQAVDIIPCTPLQEAILAETVARPDAYCNWVETELSSAFTFAELQDFLVSLANQNEILRSGFCVTSSSTNSFAQIIWEKLDISQIIEVTQFSKKYSLGSMESFLRPLTIQVNATLEKPRVLFQIPHALYDGWSFDLILRDLSDIVSRRAPPLRPQYRDVVIYYSQIREGADHTSALKYWSDLLNDFHPTPLPNFNGKIIPDGPLRSISGYSEVTLKALYDRAKEWTLNPQVFFQAALTYLMSSYLGTTDVVIGTVTSGRTIPVTGIEEIMGPCIATLPLRLYLSGCSTVRSILENIQQSNRAMLNYSTMPLRDILKTCGLRPGLHLFDVLFVWQESLLSKDIDTLAVKTVDSADDLGFKATLEFEPRKDGIFYRTTYDSSVIPEAQVRHLAHQIDELVNFFIREGTAKIGQVGQCFSRRTLSIANVFPSCEYFDHGPAFAVERWAQEFPEKEALIFGSMLDGVITESETLSYAALNARANKLAHALLELKIPADQLVCVLLGKSVNLYISMLAVLKTGSGYLPITPETPSERISRILAEARVQVCISESSFSEHLRRDGAHIVLDVDKMYLSKYSDQNPDNRYKGSHLAYAVFTSGSTGTPKGVLVTQDNLMSNLQVLHELYPTPKGSRLLQTCSQAFDVSVFEIFFSWYAGICLCSATKDDLFYNFEDAINRLGITHLSLTPTVASLVNPKNVPKVKFLVTAGEPLNEHVRRQWTNNGLYQGYGPSETTNICTIRPSVTMEDLINNIGQPLKNTSAFVVEPGSDGIVPRGGIGELCFGGTQVFRGYLNLPELNAKKIIDHPEFGRIYRSGDHGLLLPDDSMLFTGRSDDQVKIRGQRVELGEINSYILDCAEVEDCVTVLFNQQDAAGQRLVTFWIPSGAATNQFTIISDNYFSSISVIFDTLALKLPTYMIPTNLIPITRIPVTQQAKVDTNLLYSTFHGLSKGYLESVGNTAPDSDGSGELTEQEKKIAEALAHTIKISLSEIQRNSSFFSLGLDSISAISFSSLLRETGIADLPVSIILKNSTISRLSSQIGSSPGLKLSSSKPSLEPDKVLSPELISQIRSDFQNRGKKVQKILPCTPLQEAMLSSVPSATEPSYFNTMVFALTGDLGRLQESWATIFQRHEILRTAFVPTDDLKYAFAQVITSYEELKWDELKPDQDINQYVSDTLPILMQIYQPPVRLATITTNFSMKLIFCCHHALYDGTAITQLLHEVEEAYNGKDLPSPVSYDIYLQHMVSQNLSEADIFWEQSLAEFEPTFFPSLSDRITKEGTGASFFTRDLSVPLNEVLEGCQASSVSLLSMLQSAWAKLMHFYLGEDDLCFGNVVSGRTLPEQDLERLVAPCFNTIPVRVKFDFGDSNMNLVRQLHSFNVDSLPFQLTPLRRTQGKVRKEGGRIFDTLFILQQPSEPLDNSIWTLESETGGIDLPIVCEISQDATRGILNLILHYDTSLLSDYDARIVVDTFNYAFTTCIYFPQSAARDTVGFPSSLLANSNLDFEHFKPADGSLLHSAFERNATTCPDSTALDFQHADGQRTVLTFEKLNQQANQIANALLDRDIHPEDIIPICMEKSPQFYASVLGVLKAGAAFVPFHLDLPDARKAVMLSEIRPKVLLCVDDMPRNWCGDMPILKLGSVTSCAKGNPKIEGLAPTNLAYCLYTSGSTGLPKAVSMEHRSPIQTIESTRSLIPWTHKSRLLQYAAITFDMCYYDCFLAWSFGFALCAASQSSMLNNIVGVINDLEADLLDLTPSVAASIQKNDVPRVTWLYCIGEAMAPEIVQGWQGQCVNSYGPTEAAFCTTIFPVSTSTKATVIGKPFPTTSFAVFPKQGEQGRAVPVFGIGELYIGGAQLARGYHDKSKLTEERFVQRNGQKFYKTGDMVRMLSDGNFEFVGRADDQVKIRGMRVELGEISHVLWGSDVNITSVTTQVLKKDEGAKDQLVAFLASKETADDERRSELKRKAKQKAKKHLPSYMVPQFFIVVDKIPKSMAGKVDKNALAKLFRESEDAHLGTDEAEKVKQHEWTETENDIREIFARLSRTSSDYIYPNTTIYQLGLDSISAVQIAAALRRKRYSAIATDVLKYSSCAELAVYLNQSKGVVTPRLKLDSYDFELFEERFRKEIQVTCGISPESLEAIRPCTPLQKGMISQFISKEGSVYFNHLQLQLERGINIPKLRTAWHLAMTKHRMLRTGFTHIKDKIYSFAMIQYTASSSELPWEEAQTPGSSQTIDEWLHRSTVQVLRHLHRPPWRIRVVEKHGQAYIDLAIFHALFDAQSLQGIFNDVTSAFNNLSTSPPVPLEPVLATILNLSEAKDTERRSFWQQLGKSMALTRFPNMAPLRYDPEPATVLARSSKKPLADLEAGCRKSNITLQAAGIAGWASILSAYTGEPSIACGIVLSGRNFEYAQSAIFPCITTVPFVCEVDGDKRNMLDRIMKLSVEIQKHQFVPLNEIQDLMGYPNVPVFDSLFAFQKTLNQKDGPGLWKVVDERATVDYPISVELEPKDGQLELRLTFLPHLVPQEQASLILDQLDHSINSFIFEPTSSMSEITYNPMLYSITPAKELTLPSKASLLHELFEFNAHKHPERIALEFATAILNNNYTSKTWTYAQLDTEGNQIAHLLQSKGIRPGSLVGVCFDKCPEASFAMLGILKAGCAFVALDPAAPYARRVFITTDSGAAVVVSMKAQSSDLNGRVEVPILNLDEVELESLSSAPPVLERPTSPQDRSYCLYTSGTTGTPKGCELTHENAVQALLSFQRLFASHWDEESRWLQFASFHFDVSVLEQYWSWSVGIRVVSAPRDLIFEDLATSIRVLGITHIDLTPSLARILHPEDVPTLWKGVFITGGESLKQEILDVWGPKGVIYNGYGPTEATIGVTMYPRVPVNGRPSNIGPQFDNVGSLVLRPNSDIPVLRGAVGELCVSGKLVGKGYLNRPELTQERFPYLERYKARIYRTGDLVRILHDYSFDFLGRADDQVKLRGQRLEIGEINSTIKQSSSDICDVATLVLKHPKQRKEQLVSFVVATSRANGEPRIQLDGSAELSTAREECEARLPKYMVPTHFVALKAMPLSANNKADARKLKEMYNALSVADLQLLSGLKSVREDAWSKEEERIRDVLKEVVGSDEEIRKSSSFFELGLDSITVISFARALKMVGFSKAAASLVMKNTSISRLAKALSERSTFSSDQGSIIAAQQFITAIQHRHRRVVAESLGVDPRDIEAIALCTPLQQGMIARFLESEQGLYFNAFYFKLARDIDEDKLYASWEEMFAATQILRTCFSNTEDGFVQAALRRPKLPWQHFNIFKDEELITDLDELKRSWWQQNRNILKRPFEIIFATSLTEKVLSVHIFHALYDGNSIALIFKTVWDIYNGRWNKDVGLSFQSALAYGPLRVVEGAQEFWKGQVSGTSFRPFPSLTDKPEGSATTVIREFDKLDEYDATRRKLTVTPQAIDQAVWATVLHKHTKGAITLGLIVSGRSIDFEYADRVIGPLFNTIPYQHRLKRKESWSSIIKKCHEFNVAAYPYQHTPLRDIMKWCKREPNQPLFDTLFVYQVAEGPEEWAKNDVWEMIDGGAEADYPLAIEIEQKGAKTLKLTLVTQGHISNEETSNKLLAEFETALREVLKNPDGVVSNSFDDAKEVADVTDEARAGKPIQTSLDGAGDFVWTDHANAIREEIANLAATEIGDINESTSIFELGLDSIDAIKLSSKLKKRGIDLAVNGIMRGLNIANMFQKIASNDVGRVQQHSDMIFKSHKRRLGSYLHRKGVSTDGIEHILPLTPLQEAMVAEMIASEYTRYFNHDVLKIAPETDIEKLQSACTTVVENSPILRTSFIEVDDPNIDFSFAQIVHTSPHVFWQCIKIEGEPQFNELFESIREDATKTSQSLPLFYIHHVECPSQSYLILSIAHALYDGWSLGLLHDDVHHAYLDHFSPRPSYESALQEILTTSGSDAAAFWRDYLSDAKTTSFPRRASNQDQQAQIVYRREQASKISIDDIIAFTRKNNITLQTLGQTIYALTLASYTRSLELVFGSVLSGRDNDKMHQALFPTMNTVAIRTILHGTKREMLKYVQGNFTGVKQWQHFPLRRAQAMAGVKGALFDTLFIYQKRLDEGNGQGKKLYESVEGQSDVEYPICVEMEVVSEELIWRCACKDEVFDERQTAELLDRLDAVLKDVLSQTDAQAIAFTGSGASICGLLAFKDKRIDDDEASSKPRPDPPSDEVSSSRTVKIIREVLAFVSKTPEEEITEGMTIFHIGLDSISAIKVSSLLRKQGIVLSVGEMLKAGTVENMAKIVDEQSLTSERAEIDAEVILEMALKDIDQNSIFSQAGILPGDVEQVLPASAGQIYIVSIWLNSRGTVFYPEFSYRIKGDTRFASLRKAWESLVSTNSILRTTFMPTNEGKLPYIQAVLRQTSNSIFDTTNLDKEEEIQLVQENSANQPYVHLFASQSSTGWDLKFKIHHALYDGVSLPLLMQQLQDLCNGASVSENSDIFPKFLAINYTDSAREQRKQLWTTYLGGIHQIRLQQPSSPPRSRIEVFKPGLISNIRSLDGVSRKNGVSIQSLFLAAYAITYASLLLPETSDQGTRDVVVGIYLANRSHLPSLSDVPIH</sequence>
<dbReference type="InterPro" id="IPR009081">
    <property type="entry name" value="PP-bd_ACP"/>
</dbReference>
<dbReference type="PANTHER" id="PTHR45527:SF1">
    <property type="entry name" value="FATTY ACID SYNTHASE"/>
    <property type="match status" value="1"/>
</dbReference>
<keyword evidence="3" id="KW-0597">Phosphoprotein</keyword>
<dbReference type="Gene3D" id="1.10.1200.10">
    <property type="entry name" value="ACP-like"/>
    <property type="match status" value="5"/>
</dbReference>
<evidence type="ECO:0000256" key="2">
    <source>
        <dbReference type="ARBA" id="ARBA00022450"/>
    </source>
</evidence>
<dbReference type="SUPFAM" id="SSF47336">
    <property type="entry name" value="ACP-like"/>
    <property type="match status" value="6"/>
</dbReference>
<feature type="domain" description="Carrier" evidence="7">
    <location>
        <begin position="4293"/>
        <end position="4369"/>
    </location>
</feature>
<dbReference type="InterPro" id="IPR000873">
    <property type="entry name" value="AMP-dep_synth/lig_dom"/>
</dbReference>
<evidence type="ECO:0000256" key="4">
    <source>
        <dbReference type="ARBA" id="ARBA00022598"/>
    </source>
</evidence>
<dbReference type="InterPro" id="IPR010071">
    <property type="entry name" value="AA_adenyl_dom"/>
</dbReference>
<dbReference type="GO" id="GO:0016874">
    <property type="term" value="F:ligase activity"/>
    <property type="evidence" value="ECO:0007669"/>
    <property type="project" value="UniProtKB-KW"/>
</dbReference>
<proteinExistence type="inferred from homology"/>
<evidence type="ECO:0000313" key="9">
    <source>
        <dbReference type="Proteomes" id="UP000800200"/>
    </source>
</evidence>
<dbReference type="Gene3D" id="3.30.559.10">
    <property type="entry name" value="Chloramphenicol acetyltransferase-like domain"/>
    <property type="match status" value="6"/>
</dbReference>
<dbReference type="Pfam" id="PF00501">
    <property type="entry name" value="AMP-binding"/>
    <property type="match status" value="4"/>
</dbReference>
<dbReference type="InterPro" id="IPR001242">
    <property type="entry name" value="Condensation_dom"/>
</dbReference>
<name>A0A6A6EIJ0_9PEZI</name>
<dbReference type="Pfam" id="PF00668">
    <property type="entry name" value="Condensation"/>
    <property type="match status" value="6"/>
</dbReference>
<keyword evidence="4" id="KW-0436">Ligase</keyword>
<keyword evidence="2" id="KW-0596">Phosphopantetheine</keyword>
<evidence type="ECO:0000259" key="7">
    <source>
        <dbReference type="PROSITE" id="PS50075"/>
    </source>
</evidence>
<dbReference type="PROSITE" id="PS00012">
    <property type="entry name" value="PHOSPHOPANTETHEINE"/>
    <property type="match status" value="4"/>
</dbReference>
<dbReference type="Pfam" id="PF13193">
    <property type="entry name" value="AMP-binding_C"/>
    <property type="match status" value="1"/>
</dbReference>
<dbReference type="PROSITE" id="PS50075">
    <property type="entry name" value="CARRIER"/>
    <property type="match status" value="5"/>
</dbReference>
<accession>A0A6A6EIJ0</accession>
<feature type="region of interest" description="Disordered" evidence="6">
    <location>
        <begin position="1668"/>
        <end position="1687"/>
    </location>
</feature>
<dbReference type="InterPro" id="IPR045851">
    <property type="entry name" value="AMP-bd_C_sf"/>
</dbReference>
<dbReference type="InterPro" id="IPR042099">
    <property type="entry name" value="ANL_N_sf"/>
</dbReference>
<reference evidence="8" key="1">
    <citation type="journal article" date="2020" name="Stud. Mycol.">
        <title>101 Dothideomycetes genomes: a test case for predicting lifestyles and emergence of pathogens.</title>
        <authorList>
            <person name="Haridas S."/>
            <person name="Albert R."/>
            <person name="Binder M."/>
            <person name="Bloem J."/>
            <person name="Labutti K."/>
            <person name="Salamov A."/>
            <person name="Andreopoulos B."/>
            <person name="Baker S."/>
            <person name="Barry K."/>
            <person name="Bills G."/>
            <person name="Bluhm B."/>
            <person name="Cannon C."/>
            <person name="Castanera R."/>
            <person name="Culley D."/>
            <person name="Daum C."/>
            <person name="Ezra D."/>
            <person name="Gonzalez J."/>
            <person name="Henrissat B."/>
            <person name="Kuo A."/>
            <person name="Liang C."/>
            <person name="Lipzen A."/>
            <person name="Lutzoni F."/>
            <person name="Magnuson J."/>
            <person name="Mondo S."/>
            <person name="Nolan M."/>
            <person name="Ohm R."/>
            <person name="Pangilinan J."/>
            <person name="Park H.-J."/>
            <person name="Ramirez L."/>
            <person name="Alfaro M."/>
            <person name="Sun H."/>
            <person name="Tritt A."/>
            <person name="Yoshinaga Y."/>
            <person name="Zwiers L.-H."/>
            <person name="Turgeon B."/>
            <person name="Goodwin S."/>
            <person name="Spatafora J."/>
            <person name="Crous P."/>
            <person name="Grigoriev I."/>
        </authorList>
    </citation>
    <scope>NUCLEOTIDE SEQUENCE</scope>
    <source>
        <strain evidence="8">CBS 207.26</strain>
    </source>
</reference>
<dbReference type="GO" id="GO:0031169">
    <property type="term" value="P:ferrichrome biosynthetic process"/>
    <property type="evidence" value="ECO:0007669"/>
    <property type="project" value="UniProtKB-ARBA"/>
</dbReference>
<comment type="pathway">
    <text evidence="1">Siderophore biosynthesis.</text>
</comment>
<evidence type="ECO:0000256" key="3">
    <source>
        <dbReference type="ARBA" id="ARBA00022553"/>
    </source>
</evidence>
<dbReference type="InterPro" id="IPR036736">
    <property type="entry name" value="ACP-like_sf"/>
</dbReference>
<evidence type="ECO:0000256" key="6">
    <source>
        <dbReference type="SAM" id="MobiDB-lite"/>
    </source>
</evidence>